<organism evidence="1">
    <name type="scientific">marine sediment metagenome</name>
    <dbReference type="NCBI Taxonomy" id="412755"/>
    <lineage>
        <taxon>unclassified sequences</taxon>
        <taxon>metagenomes</taxon>
        <taxon>ecological metagenomes</taxon>
    </lineage>
</organism>
<name>X0XN50_9ZZZZ</name>
<dbReference type="AlphaFoldDB" id="X0XN50"/>
<feature type="non-terminal residue" evidence="1">
    <location>
        <position position="256"/>
    </location>
</feature>
<dbReference type="EMBL" id="BARS01037464">
    <property type="protein sequence ID" value="GAG26391.1"/>
    <property type="molecule type" value="Genomic_DNA"/>
</dbReference>
<feature type="non-terminal residue" evidence="1">
    <location>
        <position position="1"/>
    </location>
</feature>
<sequence length="256" mass="28346">SIFIIFSALINLNIISHNSNKVQDENVKSSGIWATLDLTNPIGINETPHTYNSIINVQGRLFNRIFDTGKENYTIALEIDDIVNSSIAGITDSNGDFQIDYTIDPSLDIFSSHKIEAYVLFPPPSVSVEYRTYYTITVNTTSYFDVNDLIDAKLIGESFDFDGDDYLRYAGGAGIPASSINYFWYDGAVIVDNNTVSTDLTGLIQPISIPDIGIADLDLKLTFQSPPEIGYSEVLFADTKVFSNISCIWNLSSTIR</sequence>
<protein>
    <submittedName>
        <fullName evidence="1">Uncharacterized protein</fullName>
    </submittedName>
</protein>
<accession>X0XN50</accession>
<comment type="caution">
    <text evidence="1">The sequence shown here is derived from an EMBL/GenBank/DDBJ whole genome shotgun (WGS) entry which is preliminary data.</text>
</comment>
<reference evidence="1" key="1">
    <citation type="journal article" date="2014" name="Front. Microbiol.">
        <title>High frequency of phylogenetically diverse reductive dehalogenase-homologous genes in deep subseafloor sedimentary metagenomes.</title>
        <authorList>
            <person name="Kawai M."/>
            <person name="Futagami T."/>
            <person name="Toyoda A."/>
            <person name="Takaki Y."/>
            <person name="Nishi S."/>
            <person name="Hori S."/>
            <person name="Arai W."/>
            <person name="Tsubouchi T."/>
            <person name="Morono Y."/>
            <person name="Uchiyama I."/>
            <person name="Ito T."/>
            <person name="Fujiyama A."/>
            <person name="Inagaki F."/>
            <person name="Takami H."/>
        </authorList>
    </citation>
    <scope>NUCLEOTIDE SEQUENCE</scope>
    <source>
        <strain evidence="1">Expedition CK06-06</strain>
    </source>
</reference>
<evidence type="ECO:0000313" key="1">
    <source>
        <dbReference type="EMBL" id="GAG26391.1"/>
    </source>
</evidence>
<gene>
    <name evidence="1" type="ORF">S01H1_57447</name>
</gene>
<proteinExistence type="predicted"/>